<dbReference type="RefSeq" id="XP_053592527.1">
    <property type="nucleotide sequence ID" value="XM_053723882.1"/>
</dbReference>
<name>A0A6A5HVY6_CAERE</name>
<feature type="chain" id="PRO_5025689064" description="SCP domain-containing protein" evidence="1">
    <location>
        <begin position="23"/>
        <end position="399"/>
    </location>
</feature>
<evidence type="ECO:0000256" key="1">
    <source>
        <dbReference type="SAM" id="SignalP"/>
    </source>
</evidence>
<protein>
    <recommendedName>
        <fullName evidence="4">SCP domain-containing protein</fullName>
    </recommendedName>
</protein>
<evidence type="ECO:0000313" key="2">
    <source>
        <dbReference type="EMBL" id="KAF1771381.1"/>
    </source>
</evidence>
<keyword evidence="1" id="KW-0732">Signal</keyword>
<comment type="caution">
    <text evidence="2">The sequence shown here is derived from an EMBL/GenBank/DDBJ whole genome shotgun (WGS) entry which is preliminary data.</text>
</comment>
<reference evidence="2 3" key="1">
    <citation type="submission" date="2019-12" db="EMBL/GenBank/DDBJ databases">
        <title>Chromosome-level assembly of the Caenorhabditis remanei genome.</title>
        <authorList>
            <person name="Teterina A.A."/>
            <person name="Willis J.H."/>
            <person name="Phillips P.C."/>
        </authorList>
    </citation>
    <scope>NUCLEOTIDE SEQUENCE [LARGE SCALE GENOMIC DNA]</scope>
    <source>
        <strain evidence="2 3">PX506</strain>
        <tissue evidence="2">Whole organism</tissue>
    </source>
</reference>
<organism evidence="2 3">
    <name type="scientific">Caenorhabditis remanei</name>
    <name type="common">Caenorhabditis vulgaris</name>
    <dbReference type="NCBI Taxonomy" id="31234"/>
    <lineage>
        <taxon>Eukaryota</taxon>
        <taxon>Metazoa</taxon>
        <taxon>Ecdysozoa</taxon>
        <taxon>Nematoda</taxon>
        <taxon>Chromadorea</taxon>
        <taxon>Rhabditida</taxon>
        <taxon>Rhabditina</taxon>
        <taxon>Rhabditomorpha</taxon>
        <taxon>Rhabditoidea</taxon>
        <taxon>Rhabditidae</taxon>
        <taxon>Peloderinae</taxon>
        <taxon>Caenorhabditis</taxon>
    </lineage>
</organism>
<evidence type="ECO:0000313" key="3">
    <source>
        <dbReference type="Proteomes" id="UP000483820"/>
    </source>
</evidence>
<feature type="signal peptide" evidence="1">
    <location>
        <begin position="1"/>
        <end position="22"/>
    </location>
</feature>
<accession>A0A6A5HVY6</accession>
<dbReference type="AlphaFoldDB" id="A0A6A5HVY6"/>
<dbReference type="CTD" id="78773554"/>
<dbReference type="EMBL" id="WUAV01000001">
    <property type="protein sequence ID" value="KAF1771381.1"/>
    <property type="molecule type" value="Genomic_DNA"/>
</dbReference>
<dbReference type="KEGG" id="crq:GCK72_003207"/>
<gene>
    <name evidence="2" type="ORF">GCK72_003207</name>
</gene>
<sequence>MKSSIGIALLLLFASTQSVSNAQEYYPNEQENCDHLNDINDARLQSAKKTAVANMHALSWNRTLESKVIKMNCDELKIPGPDYAAVGFAAIDENNPSNSLTFHPLQTQMGCGNTKCNDKMVCLLGPRITASKESDYKRGEPGTQCSSGSGASGLCGDGGVCNGKIVSSVFMSLAFLSLALTIIMSKTISNIPSMNASIGIAFLLLVATAESLSDADRYNIEGLTKQEHVNVVNKARLEAAKEHNIANMHEVTWDTALESKIDKIDTCDYSPGPDYAVFVYPYHSLMSMLKGQTNGGDPMREPHFHPLQTKIACRTVTCTKAGSQMNGICLVGPENSPAKESDIKHGAPGSECTGGNVKNWLCVSGAGIKSTELKDGEEAASSASMPMTLFSLALGLIMA</sequence>
<evidence type="ECO:0008006" key="4">
    <source>
        <dbReference type="Google" id="ProtNLM"/>
    </source>
</evidence>
<proteinExistence type="predicted"/>
<dbReference type="Proteomes" id="UP000483820">
    <property type="component" value="Chromosome I"/>
</dbReference>
<dbReference type="GeneID" id="78773554"/>